<dbReference type="GO" id="GO:0003723">
    <property type="term" value="F:RNA binding"/>
    <property type="evidence" value="ECO:0007669"/>
    <property type="project" value="UniProtKB-UniRule"/>
</dbReference>
<name>A0A6A4HAA0_9AGAR</name>
<evidence type="ECO:0000313" key="4">
    <source>
        <dbReference type="EMBL" id="KAE9394716.1"/>
    </source>
</evidence>
<dbReference type="InterPro" id="IPR012677">
    <property type="entry name" value="Nucleotide-bd_a/b_plait_sf"/>
</dbReference>
<reference evidence="4" key="1">
    <citation type="journal article" date="2019" name="Environ. Microbiol.">
        <title>Fungal ecological strategies reflected in gene transcription - a case study of two litter decomposers.</title>
        <authorList>
            <person name="Barbi F."/>
            <person name="Kohler A."/>
            <person name="Barry K."/>
            <person name="Baskaran P."/>
            <person name="Daum C."/>
            <person name="Fauchery L."/>
            <person name="Ihrmark K."/>
            <person name="Kuo A."/>
            <person name="LaButti K."/>
            <person name="Lipzen A."/>
            <person name="Morin E."/>
            <person name="Grigoriev I.V."/>
            <person name="Henrissat B."/>
            <person name="Lindahl B."/>
            <person name="Martin F."/>
        </authorList>
    </citation>
    <scope>NUCLEOTIDE SEQUENCE</scope>
    <source>
        <strain evidence="4">JB14</strain>
    </source>
</reference>
<dbReference type="InterPro" id="IPR000504">
    <property type="entry name" value="RRM_dom"/>
</dbReference>
<dbReference type="Gene3D" id="3.30.70.330">
    <property type="match status" value="1"/>
</dbReference>
<accession>A0A6A4HAA0</accession>
<evidence type="ECO:0000256" key="1">
    <source>
        <dbReference type="PROSITE-ProRule" id="PRU00176"/>
    </source>
</evidence>
<dbReference type="InterPro" id="IPR035979">
    <property type="entry name" value="RBD_domain_sf"/>
</dbReference>
<dbReference type="EMBL" id="ML769544">
    <property type="protein sequence ID" value="KAE9394716.1"/>
    <property type="molecule type" value="Genomic_DNA"/>
</dbReference>
<dbReference type="Proteomes" id="UP000799118">
    <property type="component" value="Unassembled WGS sequence"/>
</dbReference>
<evidence type="ECO:0000259" key="3">
    <source>
        <dbReference type="PROSITE" id="PS50102"/>
    </source>
</evidence>
<feature type="domain" description="RRM" evidence="3">
    <location>
        <begin position="103"/>
        <end position="181"/>
    </location>
</feature>
<evidence type="ECO:0000256" key="2">
    <source>
        <dbReference type="SAM" id="MobiDB-lite"/>
    </source>
</evidence>
<organism evidence="4 5">
    <name type="scientific">Gymnopus androsaceus JB14</name>
    <dbReference type="NCBI Taxonomy" id="1447944"/>
    <lineage>
        <taxon>Eukaryota</taxon>
        <taxon>Fungi</taxon>
        <taxon>Dikarya</taxon>
        <taxon>Basidiomycota</taxon>
        <taxon>Agaricomycotina</taxon>
        <taxon>Agaricomycetes</taxon>
        <taxon>Agaricomycetidae</taxon>
        <taxon>Agaricales</taxon>
        <taxon>Marasmiineae</taxon>
        <taxon>Omphalotaceae</taxon>
        <taxon>Gymnopus</taxon>
    </lineage>
</organism>
<proteinExistence type="predicted"/>
<dbReference type="AlphaFoldDB" id="A0A6A4HAA0"/>
<protein>
    <submittedName>
        <fullName evidence="4">RNA-binding domain-containing protein</fullName>
    </submittedName>
</protein>
<gene>
    <name evidence="4" type="ORF">BT96DRAFT_978363</name>
</gene>
<sequence>MFAFLATSLHFGSLFRPSSFLRLRFNFRSFHRPHPNCSPYPAWQSQETDTSNSADGISMPAQDVQAEYTNGNGAPPRASRSRSPVDRDRARSGTEPDADNPGNNLHVSGLHSRVDNRELESAFAKVGRVEKVSVVYDPHTRDSRLFGFVTMESREEADAAIAALNGTELMGKVITVVRARRGRARTPTPGRYHGPSKRRPRDRPYEVRPYDSTREAVATMTTEVAAAETIETAIAIAIGEG</sequence>
<dbReference type="InterPro" id="IPR050441">
    <property type="entry name" value="RBM"/>
</dbReference>
<evidence type="ECO:0000313" key="5">
    <source>
        <dbReference type="Proteomes" id="UP000799118"/>
    </source>
</evidence>
<dbReference type="PANTHER" id="PTHR48034">
    <property type="entry name" value="TRANSFORMER-2 SEX-DETERMINING PROTEIN-RELATED"/>
    <property type="match status" value="1"/>
</dbReference>
<feature type="compositionally biased region" description="Polar residues" evidence="2">
    <location>
        <begin position="43"/>
        <end position="55"/>
    </location>
</feature>
<keyword evidence="5" id="KW-1185">Reference proteome</keyword>
<keyword evidence="1" id="KW-0694">RNA-binding</keyword>
<dbReference type="Pfam" id="PF00076">
    <property type="entry name" value="RRM_1"/>
    <property type="match status" value="1"/>
</dbReference>
<dbReference type="PROSITE" id="PS50102">
    <property type="entry name" value="RRM"/>
    <property type="match status" value="1"/>
</dbReference>
<feature type="region of interest" description="Disordered" evidence="2">
    <location>
        <begin position="183"/>
        <end position="208"/>
    </location>
</feature>
<dbReference type="OrthoDB" id="6159137at2759"/>
<feature type="region of interest" description="Disordered" evidence="2">
    <location>
        <begin position="37"/>
        <end position="113"/>
    </location>
</feature>
<dbReference type="SMART" id="SM00360">
    <property type="entry name" value="RRM"/>
    <property type="match status" value="1"/>
</dbReference>
<dbReference type="SUPFAM" id="SSF54928">
    <property type="entry name" value="RNA-binding domain, RBD"/>
    <property type="match status" value="1"/>
</dbReference>
<dbReference type="CDD" id="cd00590">
    <property type="entry name" value="RRM_SF"/>
    <property type="match status" value="1"/>
</dbReference>
<feature type="compositionally biased region" description="Basic and acidic residues" evidence="2">
    <location>
        <begin position="83"/>
        <end position="94"/>
    </location>
</feature>